<feature type="region of interest" description="Disordered" evidence="1">
    <location>
        <begin position="1"/>
        <end position="29"/>
    </location>
</feature>
<accession>A0AA35V717</accession>
<sequence>MLIIEPIQQPTSNVEPSHVNQDDQSPPFDEVFLSNEETFSLRSSSAPPPLEHDSSSIKLANLLAFLDSIPQSIGKGISIGSEQGVLLSAE</sequence>
<evidence type="ECO:0000313" key="2">
    <source>
        <dbReference type="EMBL" id="CAI9266030.1"/>
    </source>
</evidence>
<dbReference type="Proteomes" id="UP001177003">
    <property type="component" value="Chromosome 0"/>
</dbReference>
<gene>
    <name evidence="2" type="ORF">LSALG_LOCUS6605</name>
</gene>
<evidence type="ECO:0000256" key="1">
    <source>
        <dbReference type="SAM" id="MobiDB-lite"/>
    </source>
</evidence>
<proteinExistence type="predicted"/>
<keyword evidence="3" id="KW-1185">Reference proteome</keyword>
<dbReference type="EMBL" id="OX465086">
    <property type="protein sequence ID" value="CAI9266030.1"/>
    <property type="molecule type" value="Genomic_DNA"/>
</dbReference>
<organism evidence="2 3">
    <name type="scientific">Lactuca saligna</name>
    <name type="common">Willowleaf lettuce</name>
    <dbReference type="NCBI Taxonomy" id="75948"/>
    <lineage>
        <taxon>Eukaryota</taxon>
        <taxon>Viridiplantae</taxon>
        <taxon>Streptophyta</taxon>
        <taxon>Embryophyta</taxon>
        <taxon>Tracheophyta</taxon>
        <taxon>Spermatophyta</taxon>
        <taxon>Magnoliopsida</taxon>
        <taxon>eudicotyledons</taxon>
        <taxon>Gunneridae</taxon>
        <taxon>Pentapetalae</taxon>
        <taxon>asterids</taxon>
        <taxon>campanulids</taxon>
        <taxon>Asterales</taxon>
        <taxon>Asteraceae</taxon>
        <taxon>Cichorioideae</taxon>
        <taxon>Cichorieae</taxon>
        <taxon>Lactucinae</taxon>
        <taxon>Lactuca</taxon>
    </lineage>
</organism>
<protein>
    <submittedName>
        <fullName evidence="2">Uncharacterized protein</fullName>
    </submittedName>
</protein>
<reference evidence="2" key="1">
    <citation type="submission" date="2023-04" db="EMBL/GenBank/DDBJ databases">
        <authorList>
            <person name="Vijverberg K."/>
            <person name="Xiong W."/>
            <person name="Schranz E."/>
        </authorList>
    </citation>
    <scope>NUCLEOTIDE SEQUENCE</scope>
</reference>
<feature type="compositionally biased region" description="Polar residues" evidence="1">
    <location>
        <begin position="8"/>
        <end position="24"/>
    </location>
</feature>
<evidence type="ECO:0000313" key="3">
    <source>
        <dbReference type="Proteomes" id="UP001177003"/>
    </source>
</evidence>
<dbReference type="AlphaFoldDB" id="A0AA35V717"/>
<name>A0AA35V717_LACSI</name>